<feature type="domain" description="CHHC U11-48K-type" evidence="5">
    <location>
        <begin position="8"/>
        <end position="35"/>
    </location>
</feature>
<feature type="compositionally biased region" description="Polar residues" evidence="4">
    <location>
        <begin position="134"/>
        <end position="143"/>
    </location>
</feature>
<dbReference type="RefSeq" id="XP_035457211.1">
    <property type="nucleotide sequence ID" value="XM_035601318.2"/>
</dbReference>
<keyword evidence="3" id="KW-0862">Zinc</keyword>
<evidence type="ECO:0000256" key="1">
    <source>
        <dbReference type="ARBA" id="ARBA00022723"/>
    </source>
</evidence>
<feature type="region of interest" description="Disordered" evidence="4">
    <location>
        <begin position="90"/>
        <end position="143"/>
    </location>
</feature>
<protein>
    <submittedName>
        <fullName evidence="7 8">Gametocyte-specific factor 1</fullName>
    </submittedName>
</protein>
<dbReference type="PANTHER" id="PTHR21402:SF5">
    <property type="entry name" value="GAMETOCYTE SPECIFIC FACTOR 1"/>
    <property type="match status" value="1"/>
</dbReference>
<proteinExistence type="predicted"/>
<dbReference type="AlphaFoldDB" id="A0A9R0ESU4"/>
<dbReference type="InterPro" id="IPR051591">
    <property type="entry name" value="UPF0224_FAM112_RNA_Proc"/>
</dbReference>
<dbReference type="PROSITE" id="PS51800">
    <property type="entry name" value="ZF_CHHC_U11_48K"/>
    <property type="match status" value="2"/>
</dbReference>
<dbReference type="SMR" id="A0A9R0ESU4"/>
<dbReference type="GeneID" id="118280920"/>
<dbReference type="GO" id="GO:0008270">
    <property type="term" value="F:zinc ion binding"/>
    <property type="evidence" value="ECO:0007669"/>
    <property type="project" value="UniProtKB-KW"/>
</dbReference>
<keyword evidence="1" id="KW-0479">Metal-binding</keyword>
<gene>
    <name evidence="7 8" type="primary">LOC118280920</name>
</gene>
<dbReference type="Pfam" id="PF05253">
    <property type="entry name" value="zf-U11-48K"/>
    <property type="match status" value="2"/>
</dbReference>
<evidence type="ECO:0000256" key="3">
    <source>
        <dbReference type="ARBA" id="ARBA00022833"/>
    </source>
</evidence>
<evidence type="ECO:0000313" key="8">
    <source>
        <dbReference type="RefSeq" id="XP_035457211.1"/>
    </source>
</evidence>
<organism evidence="6 8">
    <name type="scientific">Spodoptera frugiperda</name>
    <name type="common">Fall armyworm</name>
    <dbReference type="NCBI Taxonomy" id="7108"/>
    <lineage>
        <taxon>Eukaryota</taxon>
        <taxon>Metazoa</taxon>
        <taxon>Ecdysozoa</taxon>
        <taxon>Arthropoda</taxon>
        <taxon>Hexapoda</taxon>
        <taxon>Insecta</taxon>
        <taxon>Pterygota</taxon>
        <taxon>Neoptera</taxon>
        <taxon>Endopterygota</taxon>
        <taxon>Lepidoptera</taxon>
        <taxon>Glossata</taxon>
        <taxon>Ditrysia</taxon>
        <taxon>Noctuoidea</taxon>
        <taxon>Noctuidae</taxon>
        <taxon>Amphipyrinae</taxon>
        <taxon>Spodoptera</taxon>
    </lineage>
</organism>
<dbReference type="OrthoDB" id="5839404at2759"/>
<feature type="domain" description="CHHC U11-48K-type" evidence="5">
    <location>
        <begin position="40"/>
        <end position="67"/>
    </location>
</feature>
<evidence type="ECO:0000313" key="6">
    <source>
        <dbReference type="Proteomes" id="UP000829999"/>
    </source>
</evidence>
<keyword evidence="6" id="KW-1185">Reference proteome</keyword>
<accession>A0A9R0ESU4</accession>
<dbReference type="Proteomes" id="UP000829999">
    <property type="component" value="Chromosome 19"/>
</dbReference>
<dbReference type="PANTHER" id="PTHR21402">
    <property type="entry name" value="GAMETOCYTE SPECIFIC FACTOR 1-RELATED"/>
    <property type="match status" value="1"/>
</dbReference>
<evidence type="ECO:0000259" key="5">
    <source>
        <dbReference type="PROSITE" id="PS51800"/>
    </source>
</evidence>
<dbReference type="InterPro" id="IPR036236">
    <property type="entry name" value="Znf_C2H2_sf"/>
</dbReference>
<dbReference type="CTD" id="121355"/>
<dbReference type="InterPro" id="IPR022776">
    <property type="entry name" value="TRM13/UPF0224_CHHC_Znf_dom"/>
</dbReference>
<evidence type="ECO:0000256" key="4">
    <source>
        <dbReference type="SAM" id="MobiDB-lite"/>
    </source>
</evidence>
<keyword evidence="2" id="KW-0863">Zinc-finger</keyword>
<dbReference type="RefSeq" id="XP_035457210.1">
    <property type="nucleotide sequence ID" value="XM_035601317.2"/>
</dbReference>
<reference evidence="7 8" key="1">
    <citation type="submission" date="2025-04" db="UniProtKB">
        <authorList>
            <consortium name="RefSeq"/>
        </authorList>
    </citation>
    <scope>IDENTIFICATION</scope>
    <source>
        <tissue evidence="7 8">Whole larval tissue</tissue>
    </source>
</reference>
<name>A0A9R0ESU4_SPOFR</name>
<evidence type="ECO:0000313" key="7">
    <source>
        <dbReference type="RefSeq" id="XP_035457210.1"/>
    </source>
</evidence>
<dbReference type="SUPFAM" id="SSF57667">
    <property type="entry name" value="beta-beta-alpha zinc fingers"/>
    <property type="match status" value="1"/>
</dbReference>
<sequence>MDPQPHDLVTCPYNPAHQVEQYRMHVHLNKCSRQHVKSGKTTCPFDVTHVVDEVELDHHVAICPKRGMLDTQVYVTDNDHRPVVPVVQLPAPESSDDWENDAQTSFVPDPSKKPHVIQKIKGATASERKKARAQFTTQYKPLE</sequence>
<evidence type="ECO:0000256" key="2">
    <source>
        <dbReference type="ARBA" id="ARBA00022771"/>
    </source>
</evidence>